<organism evidence="2 3">
    <name type="scientific">Streptomyces vastus</name>
    <dbReference type="NCBI Taxonomy" id="285451"/>
    <lineage>
        <taxon>Bacteria</taxon>
        <taxon>Bacillati</taxon>
        <taxon>Actinomycetota</taxon>
        <taxon>Actinomycetes</taxon>
        <taxon>Kitasatosporales</taxon>
        <taxon>Streptomycetaceae</taxon>
        <taxon>Streptomyces</taxon>
    </lineage>
</organism>
<dbReference type="Gene3D" id="3.40.50.720">
    <property type="entry name" value="NAD(P)-binding Rossmann-like Domain"/>
    <property type="match status" value="1"/>
</dbReference>
<evidence type="ECO:0000313" key="3">
    <source>
        <dbReference type="Proteomes" id="UP001500151"/>
    </source>
</evidence>
<sequence>MVFSSGDGPWFAFLTHPRDIADLTRWKGSRLMREYSADDDDFLRKVNTMEPVVIGDLLFGMGGPRGELVGVMRMPDVLLKDGGREAVAEGLRVAAARGAKVVGLGAWTAPVTAAGRTLLHGAPDGVTITTGNAYTAAVSRHNVVEAVEALDLRRQARVAVLGATGSVGVPASHLLVQEGFDVTLIGRTEGRLKVTVGDLAPVARLTTGLGHLREADVVLVLTSDKTSLVRPEHVSDGAVIIDVAQPVNIPRSSHDLFEAKGVCVVEGGLVRIPGYRSTYDLAITDPYSTFACLGETYLLSRDGAREHSVGPIEPSTSLRMERIAAWHGVRPAPLDLADRRLPRTPPEAAAAAS</sequence>
<protein>
    <submittedName>
        <fullName evidence="2">Polysaccharide biosynthesis protein</fullName>
    </submittedName>
</protein>
<keyword evidence="3" id="KW-1185">Reference proteome</keyword>
<dbReference type="InterPro" id="IPR006151">
    <property type="entry name" value="Shikm_DH/Glu-tRNA_Rdtase"/>
</dbReference>
<name>A0ABP6CP55_9ACTN</name>
<dbReference type="InterPro" id="IPR036291">
    <property type="entry name" value="NAD(P)-bd_dom_sf"/>
</dbReference>
<evidence type="ECO:0000313" key="2">
    <source>
        <dbReference type="EMBL" id="GAA2622469.1"/>
    </source>
</evidence>
<reference evidence="3" key="1">
    <citation type="journal article" date="2019" name="Int. J. Syst. Evol. Microbiol.">
        <title>The Global Catalogue of Microorganisms (GCM) 10K type strain sequencing project: providing services to taxonomists for standard genome sequencing and annotation.</title>
        <authorList>
            <consortium name="The Broad Institute Genomics Platform"/>
            <consortium name="The Broad Institute Genome Sequencing Center for Infectious Disease"/>
            <person name="Wu L."/>
            <person name="Ma J."/>
        </authorList>
    </citation>
    <scope>NUCLEOTIDE SEQUENCE [LARGE SCALE GENOMIC DNA]</scope>
    <source>
        <strain evidence="3">JCM 4524</strain>
    </source>
</reference>
<dbReference type="Proteomes" id="UP001500151">
    <property type="component" value="Unassembled WGS sequence"/>
</dbReference>
<evidence type="ECO:0000259" key="1">
    <source>
        <dbReference type="Pfam" id="PF01488"/>
    </source>
</evidence>
<proteinExistence type="predicted"/>
<accession>A0ABP6CP55</accession>
<feature type="domain" description="Quinate/shikimate 5-dehydrogenase/glutamyl-tRNA reductase" evidence="1">
    <location>
        <begin position="153"/>
        <end position="256"/>
    </location>
</feature>
<dbReference type="Pfam" id="PF01488">
    <property type="entry name" value="Shikimate_DH"/>
    <property type="match status" value="1"/>
</dbReference>
<comment type="caution">
    <text evidence="2">The sequence shown here is derived from an EMBL/GenBank/DDBJ whole genome shotgun (WGS) entry which is preliminary data.</text>
</comment>
<dbReference type="SUPFAM" id="SSF51735">
    <property type="entry name" value="NAD(P)-binding Rossmann-fold domains"/>
    <property type="match status" value="1"/>
</dbReference>
<dbReference type="EMBL" id="BAAASJ010000007">
    <property type="protein sequence ID" value="GAA2622469.1"/>
    <property type="molecule type" value="Genomic_DNA"/>
</dbReference>
<gene>
    <name evidence="2" type="ORF">GCM10010307_07060</name>
</gene>